<dbReference type="Pfam" id="PF06748">
    <property type="entry name" value="DUF1217"/>
    <property type="match status" value="1"/>
</dbReference>
<evidence type="ECO:0000313" key="1">
    <source>
        <dbReference type="EMBL" id="GLQ28148.1"/>
    </source>
</evidence>
<dbReference type="EMBL" id="BSNL01000001">
    <property type="protein sequence ID" value="GLQ28148.1"/>
    <property type="molecule type" value="Genomic_DNA"/>
</dbReference>
<dbReference type="InterPro" id="IPR023157">
    <property type="entry name" value="AGR-C-984p-like_sf"/>
</dbReference>
<name>A0ABQ5VM86_9RHOB</name>
<evidence type="ECO:0008006" key="3">
    <source>
        <dbReference type="Google" id="ProtNLM"/>
    </source>
</evidence>
<comment type="caution">
    <text evidence="1">The sequence shown here is derived from an EMBL/GenBank/DDBJ whole genome shotgun (WGS) entry which is preliminary data.</text>
</comment>
<gene>
    <name evidence="1" type="ORF">GCM10007927_29510</name>
</gene>
<organism evidence="1 2">
    <name type="scientific">Sulfitobacter pacificus</name>
    <dbReference type="NCBI Taxonomy" id="1499314"/>
    <lineage>
        <taxon>Bacteria</taxon>
        <taxon>Pseudomonadati</taxon>
        <taxon>Pseudomonadota</taxon>
        <taxon>Alphaproteobacteria</taxon>
        <taxon>Rhodobacterales</taxon>
        <taxon>Roseobacteraceae</taxon>
        <taxon>Sulfitobacter</taxon>
    </lineage>
</organism>
<protein>
    <recommendedName>
        <fullName evidence="3">Flagellar protein</fullName>
    </recommendedName>
</protein>
<reference evidence="1" key="2">
    <citation type="submission" date="2023-01" db="EMBL/GenBank/DDBJ databases">
        <title>Draft genome sequence of Sulfitobacter pacificus strain NBRC 109915.</title>
        <authorList>
            <person name="Sun Q."/>
            <person name="Mori K."/>
        </authorList>
    </citation>
    <scope>NUCLEOTIDE SEQUENCE</scope>
    <source>
        <strain evidence="1">NBRC 109915</strain>
    </source>
</reference>
<evidence type="ECO:0000313" key="2">
    <source>
        <dbReference type="Proteomes" id="UP001161388"/>
    </source>
</evidence>
<dbReference type="Gene3D" id="1.10.3700.10">
    <property type="entry name" value="AGR C 984p-like"/>
    <property type="match status" value="1"/>
</dbReference>
<dbReference type="RefSeq" id="WP_284374581.1">
    <property type="nucleotide sequence ID" value="NZ_BSNL01000001.1"/>
</dbReference>
<keyword evidence="2" id="KW-1185">Reference proteome</keyword>
<proteinExistence type="predicted"/>
<dbReference type="SUPFAM" id="SSF158837">
    <property type="entry name" value="AGR C 984p-like"/>
    <property type="match status" value="1"/>
</dbReference>
<dbReference type="InterPro" id="IPR010626">
    <property type="entry name" value="DUF1217"/>
</dbReference>
<dbReference type="Proteomes" id="UP001161388">
    <property type="component" value="Unassembled WGS sequence"/>
</dbReference>
<reference evidence="1" key="1">
    <citation type="journal article" date="2014" name="Int. J. Syst. Evol. Microbiol.">
        <title>Complete genome of a new Firmicutes species belonging to the dominant human colonic microbiota ('Ruminococcus bicirculans') reveals two chromosomes and a selective capacity to utilize plant glucans.</title>
        <authorList>
            <consortium name="NISC Comparative Sequencing Program"/>
            <person name="Wegmann U."/>
            <person name="Louis P."/>
            <person name="Goesmann A."/>
            <person name="Henrissat B."/>
            <person name="Duncan S.H."/>
            <person name="Flint H.J."/>
        </authorList>
    </citation>
    <scope>NUCLEOTIDE SEQUENCE</scope>
    <source>
        <strain evidence="1">NBRC 109915</strain>
    </source>
</reference>
<sequence length="274" mass="30781">MIGISGLGSQAALRLIDATRDQQLETMRNEAANKRSEAAFRERIGSITTPQELVADFEVYSFVMKAFDLEDQIFGKAMIRKVLESDPVAPDSLLNRLTDPRFREMHLALGFTTEAGPQLPDFSNSAFLDGISDRFYNRQFINSNDEQNETVGTVLEFRETGGEIASWFEVLGDEKLTSFFQVALGLPEQMSALDLDRQAAMFAEKFDLEDLADPAERDRLISRYMAISDVINPQRFVSNSAALNILQNSRNSGQFVAMTLDIDMVNFSASQLYR</sequence>
<accession>A0ABQ5VM86</accession>